<feature type="region of interest" description="Disordered" evidence="6">
    <location>
        <begin position="99"/>
        <end position="119"/>
    </location>
</feature>
<evidence type="ECO:0000256" key="2">
    <source>
        <dbReference type="ARBA" id="ARBA00023015"/>
    </source>
</evidence>
<feature type="region of interest" description="Disordered" evidence="6">
    <location>
        <begin position="169"/>
        <end position="192"/>
    </location>
</feature>
<dbReference type="PANTHER" id="PTHR43133:SF50">
    <property type="entry name" value="ECF RNA POLYMERASE SIGMA FACTOR SIGM"/>
    <property type="match status" value="1"/>
</dbReference>
<keyword evidence="5" id="KW-0804">Transcription</keyword>
<evidence type="ECO:0000259" key="7">
    <source>
        <dbReference type="Pfam" id="PF04542"/>
    </source>
</evidence>
<reference evidence="9 10" key="1">
    <citation type="submission" date="2021-01" db="EMBL/GenBank/DDBJ databases">
        <title>Whole genome shotgun sequence of Actinoplanes deccanensis NBRC 13994.</title>
        <authorList>
            <person name="Komaki H."/>
            <person name="Tamura T."/>
        </authorList>
    </citation>
    <scope>NUCLEOTIDE SEQUENCE [LARGE SCALE GENOMIC DNA]</scope>
    <source>
        <strain evidence="9 10">NBRC 13994</strain>
    </source>
</reference>
<proteinExistence type="inferred from homology"/>
<evidence type="ECO:0000313" key="9">
    <source>
        <dbReference type="EMBL" id="GID75404.1"/>
    </source>
</evidence>
<comment type="caution">
    <text evidence="9">The sequence shown here is derived from an EMBL/GenBank/DDBJ whole genome shotgun (WGS) entry which is preliminary data.</text>
</comment>
<dbReference type="Pfam" id="PF08281">
    <property type="entry name" value="Sigma70_r4_2"/>
    <property type="match status" value="1"/>
</dbReference>
<dbReference type="InterPro" id="IPR013249">
    <property type="entry name" value="RNA_pol_sigma70_r4_t2"/>
</dbReference>
<evidence type="ECO:0000259" key="8">
    <source>
        <dbReference type="Pfam" id="PF08281"/>
    </source>
</evidence>
<dbReference type="RefSeq" id="WP_307871222.1">
    <property type="nucleotide sequence ID" value="NZ_BOMI01000077.1"/>
</dbReference>
<organism evidence="9 10">
    <name type="scientific">Paractinoplanes deccanensis</name>
    <dbReference type="NCBI Taxonomy" id="113561"/>
    <lineage>
        <taxon>Bacteria</taxon>
        <taxon>Bacillati</taxon>
        <taxon>Actinomycetota</taxon>
        <taxon>Actinomycetes</taxon>
        <taxon>Micromonosporales</taxon>
        <taxon>Micromonosporaceae</taxon>
        <taxon>Paractinoplanes</taxon>
    </lineage>
</organism>
<keyword evidence="4" id="KW-0238">DNA-binding</keyword>
<protein>
    <submittedName>
        <fullName evidence="9">RNA polymerase sigma24 factor</fullName>
    </submittedName>
</protein>
<dbReference type="Gene3D" id="1.10.10.10">
    <property type="entry name" value="Winged helix-like DNA-binding domain superfamily/Winged helix DNA-binding domain"/>
    <property type="match status" value="1"/>
</dbReference>
<dbReference type="NCBIfam" id="TIGR02937">
    <property type="entry name" value="sigma70-ECF"/>
    <property type="match status" value="1"/>
</dbReference>
<dbReference type="Pfam" id="PF04542">
    <property type="entry name" value="Sigma70_r2"/>
    <property type="match status" value="1"/>
</dbReference>
<dbReference type="Gene3D" id="1.10.1740.10">
    <property type="match status" value="1"/>
</dbReference>
<dbReference type="CDD" id="cd06171">
    <property type="entry name" value="Sigma70_r4"/>
    <property type="match status" value="1"/>
</dbReference>
<evidence type="ECO:0000256" key="3">
    <source>
        <dbReference type="ARBA" id="ARBA00023082"/>
    </source>
</evidence>
<dbReference type="SUPFAM" id="SSF88659">
    <property type="entry name" value="Sigma3 and sigma4 domains of RNA polymerase sigma factors"/>
    <property type="match status" value="1"/>
</dbReference>
<evidence type="ECO:0000256" key="4">
    <source>
        <dbReference type="ARBA" id="ARBA00023125"/>
    </source>
</evidence>
<dbReference type="InterPro" id="IPR014325">
    <property type="entry name" value="RNA_pol_sigma-E_actinobac"/>
</dbReference>
<feature type="domain" description="RNA polymerase sigma-70 region 2" evidence="7">
    <location>
        <begin position="24"/>
        <end position="90"/>
    </location>
</feature>
<sequence>MGVKQDSSSDGSERDEQFHAFVADRRKWLLQTARLLTTGDSHLAEDLVQTALTKLYVSWSAYRRADNPDAYLRRVLVNVFLRERRRSWWRFERPSDRLPDRAEAQSAPAGPDPELSRALGELPPRMRAVVVLRFFHELDVAETAAAMGCSTGTVKSQTARALDKLRAALDPPEASHHTPAPNAPLKEQELTR</sequence>
<dbReference type="SUPFAM" id="SSF88946">
    <property type="entry name" value="Sigma2 domain of RNA polymerase sigma factors"/>
    <property type="match status" value="1"/>
</dbReference>
<dbReference type="Proteomes" id="UP000609879">
    <property type="component" value="Unassembled WGS sequence"/>
</dbReference>
<dbReference type="EMBL" id="BOMI01000077">
    <property type="protein sequence ID" value="GID75404.1"/>
    <property type="molecule type" value="Genomic_DNA"/>
</dbReference>
<dbReference type="InterPro" id="IPR007627">
    <property type="entry name" value="RNA_pol_sigma70_r2"/>
</dbReference>
<evidence type="ECO:0000256" key="1">
    <source>
        <dbReference type="ARBA" id="ARBA00010641"/>
    </source>
</evidence>
<feature type="domain" description="RNA polymerase sigma factor 70 region 4 type 2" evidence="8">
    <location>
        <begin position="114"/>
        <end position="165"/>
    </location>
</feature>
<evidence type="ECO:0000256" key="5">
    <source>
        <dbReference type="ARBA" id="ARBA00023163"/>
    </source>
</evidence>
<dbReference type="InterPro" id="IPR039425">
    <property type="entry name" value="RNA_pol_sigma-70-like"/>
</dbReference>
<comment type="similarity">
    <text evidence="1">Belongs to the sigma-70 factor family. ECF subfamily.</text>
</comment>
<evidence type="ECO:0000256" key="6">
    <source>
        <dbReference type="SAM" id="MobiDB-lite"/>
    </source>
</evidence>
<keyword evidence="2" id="KW-0805">Transcription regulation</keyword>
<accession>A0ABQ3Y5Y7</accession>
<keyword evidence="10" id="KW-1185">Reference proteome</keyword>
<dbReference type="InterPro" id="IPR036388">
    <property type="entry name" value="WH-like_DNA-bd_sf"/>
</dbReference>
<dbReference type="InterPro" id="IPR014284">
    <property type="entry name" value="RNA_pol_sigma-70_dom"/>
</dbReference>
<dbReference type="NCBIfam" id="TIGR02983">
    <property type="entry name" value="SigE-fam_strep"/>
    <property type="match status" value="1"/>
</dbReference>
<dbReference type="PANTHER" id="PTHR43133">
    <property type="entry name" value="RNA POLYMERASE ECF-TYPE SIGMA FACTO"/>
    <property type="match status" value="1"/>
</dbReference>
<dbReference type="InterPro" id="IPR013325">
    <property type="entry name" value="RNA_pol_sigma_r2"/>
</dbReference>
<evidence type="ECO:0000313" key="10">
    <source>
        <dbReference type="Proteomes" id="UP000609879"/>
    </source>
</evidence>
<dbReference type="InterPro" id="IPR013324">
    <property type="entry name" value="RNA_pol_sigma_r3/r4-like"/>
</dbReference>
<keyword evidence="3" id="KW-0731">Sigma factor</keyword>
<gene>
    <name evidence="9" type="ORF">Ade02nite_40450</name>
</gene>
<name>A0ABQ3Y5Y7_9ACTN</name>